<dbReference type="AlphaFoldDB" id="A0A9Q3IBJ8"/>
<dbReference type="InterPro" id="IPR043502">
    <property type="entry name" value="DNA/RNA_pol_sf"/>
</dbReference>
<dbReference type="InterPro" id="IPR041577">
    <property type="entry name" value="RT_RNaseH_2"/>
</dbReference>
<comment type="caution">
    <text evidence="2">The sequence shown here is derived from an EMBL/GenBank/DDBJ whole genome shotgun (WGS) entry which is preliminary data.</text>
</comment>
<feature type="domain" description="Reverse transcriptase/retrotransposon-derived protein RNase H-like" evidence="1">
    <location>
        <begin position="22"/>
        <end position="111"/>
    </location>
</feature>
<dbReference type="CDD" id="cd09274">
    <property type="entry name" value="RNase_HI_RT_Ty3"/>
    <property type="match status" value="1"/>
</dbReference>
<dbReference type="Proteomes" id="UP000765509">
    <property type="component" value="Unassembled WGS sequence"/>
</dbReference>
<keyword evidence="3" id="KW-1185">Reference proteome</keyword>
<proteinExistence type="predicted"/>
<name>A0A9Q3IBJ8_9BASI</name>
<evidence type="ECO:0000313" key="2">
    <source>
        <dbReference type="EMBL" id="MBW0535388.1"/>
    </source>
</evidence>
<accession>A0A9Q3IBJ8</accession>
<dbReference type="Pfam" id="PF17919">
    <property type="entry name" value="RT_RNaseH_2"/>
    <property type="match status" value="1"/>
</dbReference>
<dbReference type="PANTHER" id="PTHR34072:SF52">
    <property type="entry name" value="RIBONUCLEASE H"/>
    <property type="match status" value="1"/>
</dbReference>
<dbReference type="PANTHER" id="PTHR34072">
    <property type="entry name" value="ENZYMATIC POLYPROTEIN-RELATED"/>
    <property type="match status" value="1"/>
</dbReference>
<dbReference type="EMBL" id="AVOT02040189">
    <property type="protein sequence ID" value="MBW0535388.1"/>
    <property type="molecule type" value="Genomic_DNA"/>
</dbReference>
<dbReference type="SUPFAM" id="SSF56672">
    <property type="entry name" value="DNA/RNA polymerases"/>
    <property type="match status" value="1"/>
</dbReference>
<dbReference type="OrthoDB" id="3018369at2759"/>
<organism evidence="2 3">
    <name type="scientific">Austropuccinia psidii MF-1</name>
    <dbReference type="NCBI Taxonomy" id="1389203"/>
    <lineage>
        <taxon>Eukaryota</taxon>
        <taxon>Fungi</taxon>
        <taxon>Dikarya</taxon>
        <taxon>Basidiomycota</taxon>
        <taxon>Pucciniomycotina</taxon>
        <taxon>Pucciniomycetes</taxon>
        <taxon>Pucciniales</taxon>
        <taxon>Sphaerophragmiaceae</taxon>
        <taxon>Austropuccinia</taxon>
    </lineage>
</organism>
<evidence type="ECO:0000313" key="3">
    <source>
        <dbReference type="Proteomes" id="UP000765509"/>
    </source>
</evidence>
<protein>
    <recommendedName>
        <fullName evidence="1">Reverse transcriptase/retrotransposon-derived protein RNase H-like domain-containing protein</fullName>
    </recommendedName>
</protein>
<reference evidence="2" key="1">
    <citation type="submission" date="2021-03" db="EMBL/GenBank/DDBJ databases">
        <title>Draft genome sequence of rust myrtle Austropuccinia psidii MF-1, a brazilian biotype.</title>
        <authorList>
            <person name="Quecine M.C."/>
            <person name="Pachon D.M.R."/>
            <person name="Bonatelli M.L."/>
            <person name="Correr F.H."/>
            <person name="Franceschini L.M."/>
            <person name="Leite T.F."/>
            <person name="Margarido G.R.A."/>
            <person name="Almeida C.A."/>
            <person name="Ferrarezi J.A."/>
            <person name="Labate C.A."/>
        </authorList>
    </citation>
    <scope>NUCLEOTIDE SEQUENCE</scope>
    <source>
        <strain evidence="2">MF-1</strain>
    </source>
</reference>
<sequence>MIQGRLVHSPVSSRKIQVFPSMRKLEEAFKTAPIISHFNPSLPTILETDASDYAMGAVLSQVSDSEKHPIAFDSHEILTSELNYEVHDKELLGILWALKIWRAFLLFISYPFKVLTHHSPL</sequence>
<gene>
    <name evidence="2" type="ORF">O181_075103</name>
</gene>
<evidence type="ECO:0000259" key="1">
    <source>
        <dbReference type="Pfam" id="PF17919"/>
    </source>
</evidence>